<comment type="caution">
    <text evidence="3">The sequence shown here is derived from an EMBL/GenBank/DDBJ whole genome shotgun (WGS) entry which is preliminary data.</text>
</comment>
<evidence type="ECO:0000313" key="4">
    <source>
        <dbReference type="Proteomes" id="UP000250744"/>
    </source>
</evidence>
<reference evidence="3 4" key="1">
    <citation type="submission" date="2018-06" db="EMBL/GenBank/DDBJ databases">
        <title>Nitrincola tibetense sp. nov., isolated from Lake XuguoCo on Tibetan Plateau.</title>
        <authorList>
            <person name="Xing P."/>
        </authorList>
    </citation>
    <scope>NUCLEOTIDE SEQUENCE [LARGE SCALE GENOMIC DNA]</scope>
    <source>
        <strain evidence="4">xg18</strain>
    </source>
</reference>
<evidence type="ECO:0000256" key="1">
    <source>
        <dbReference type="SAM" id="MobiDB-lite"/>
    </source>
</evidence>
<organism evidence="3 4">
    <name type="scientific">Nitrincola tibetensis</name>
    <dbReference type="NCBI Taxonomy" id="2219697"/>
    <lineage>
        <taxon>Bacteria</taxon>
        <taxon>Pseudomonadati</taxon>
        <taxon>Pseudomonadota</taxon>
        <taxon>Gammaproteobacteria</taxon>
        <taxon>Oceanospirillales</taxon>
        <taxon>Oceanospirillaceae</taxon>
        <taxon>Nitrincola</taxon>
    </lineage>
</organism>
<dbReference type="OrthoDB" id="7346546at2"/>
<dbReference type="AlphaFoldDB" id="A0A364NK18"/>
<dbReference type="Proteomes" id="UP000250744">
    <property type="component" value="Unassembled WGS sequence"/>
</dbReference>
<keyword evidence="2" id="KW-0732">Signal</keyword>
<feature type="compositionally biased region" description="Basic and acidic residues" evidence="1">
    <location>
        <begin position="140"/>
        <end position="183"/>
    </location>
</feature>
<gene>
    <name evidence="3" type="ORF">DN062_13420</name>
</gene>
<protein>
    <submittedName>
        <fullName evidence="3">DUF2796 domain-containing protein</fullName>
    </submittedName>
</protein>
<accession>A0A364NK18</accession>
<proteinExistence type="predicted"/>
<dbReference type="Pfam" id="PF10986">
    <property type="entry name" value="ZrgA"/>
    <property type="match status" value="1"/>
</dbReference>
<keyword evidence="4" id="KW-1185">Reference proteome</keyword>
<name>A0A364NK18_9GAMM</name>
<dbReference type="InterPro" id="IPR021253">
    <property type="entry name" value="ZrgA-like"/>
</dbReference>
<evidence type="ECO:0000313" key="3">
    <source>
        <dbReference type="EMBL" id="RAU17413.1"/>
    </source>
</evidence>
<evidence type="ECO:0000256" key="2">
    <source>
        <dbReference type="SAM" id="SignalP"/>
    </source>
</evidence>
<feature type="signal peptide" evidence="2">
    <location>
        <begin position="1"/>
        <end position="39"/>
    </location>
</feature>
<feature type="region of interest" description="Disordered" evidence="1">
    <location>
        <begin position="140"/>
        <end position="185"/>
    </location>
</feature>
<sequence>MICYVITVLIFQQGASMKRPFIQSSVLLTGLSLSWFALAQQAHSDSTSHDHDHGALHAHVHGEATLDVVFEGNMLLASLEAPAADIVGFEHLAKDPESQANVHNAEAQLKLAETLWALPSAAACELKEVSVSHQLLATTDHGHDKDHDHDHDHDHKHDNHNHNAHKHDADHKHDHDHDHDQSQHSDIQVEYNFFCEHPEHLQTVSIQLFESFPSLHNLSVQMITPQGQKGLTLSPTQPRLTFNE</sequence>
<dbReference type="EMBL" id="QKRX01000010">
    <property type="protein sequence ID" value="RAU17413.1"/>
    <property type="molecule type" value="Genomic_DNA"/>
</dbReference>
<feature type="chain" id="PRO_5017059174" evidence="2">
    <location>
        <begin position="40"/>
        <end position="244"/>
    </location>
</feature>